<protein>
    <submittedName>
        <fullName evidence="2">DUF3570 domain-containing protein</fullName>
    </submittedName>
</protein>
<keyword evidence="1" id="KW-0732">Signal</keyword>
<name>A0ABV2ACG6_9GAMM</name>
<dbReference type="Pfam" id="PF12094">
    <property type="entry name" value="DUF3570"/>
    <property type="match status" value="1"/>
</dbReference>
<feature type="signal peptide" evidence="1">
    <location>
        <begin position="1"/>
        <end position="33"/>
    </location>
</feature>
<comment type="caution">
    <text evidence="2">The sequence shown here is derived from an EMBL/GenBank/DDBJ whole genome shotgun (WGS) entry which is preliminary data.</text>
</comment>
<evidence type="ECO:0000313" key="3">
    <source>
        <dbReference type="Proteomes" id="UP001465331"/>
    </source>
</evidence>
<reference evidence="2 3" key="1">
    <citation type="submission" date="2024-06" db="EMBL/GenBank/DDBJ databases">
        <authorList>
            <person name="Li Z."/>
            <person name="Jiang Y."/>
        </authorList>
    </citation>
    <scope>NUCLEOTIDE SEQUENCE [LARGE SCALE GENOMIC DNA]</scope>
    <source>
        <strain evidence="2 3">HSW-8</strain>
    </source>
</reference>
<sequence length="401" mass="44140">MNNDGAKKPTAPAKPSLSALTAAALALPGLAPAQVETDLLYSRYQEADLPGERSSDGVDHPRYEIDTYLFRLAAPLGDQAVVANLTYETLSGASPWYVEPRQAGVDDTPVQVMSGASIRENRADVQLTWALPLGGIDWGVSLGYSTEDDYRATSGGIEFEYRPLGSAHSLSGGVGYSYDKIDPVRGARSLDVIEAADKDSLNAFLGVSWVLDARTVLQTAVSYGLHDGFLSDPYKRVYVVQGPTLIADSRPEERQQFTASARLRRYLAGVGAALHADYRYYRDDWQIEAHTVELSWHQALGEHWRVVPGLRWYSQSQAEFYAPYFQTPRSDGLASSDYRLSPYGALTARLDLRRALPGDWEIGIGGEWYEASADYAVSSVAVESPGLVEYLIFNFRLGTRF</sequence>
<organism evidence="2 3">
    <name type="scientific">Sinimarinibacterium thermocellulolyticum</name>
    <dbReference type="NCBI Taxonomy" id="3170016"/>
    <lineage>
        <taxon>Bacteria</taxon>
        <taxon>Pseudomonadati</taxon>
        <taxon>Pseudomonadota</taxon>
        <taxon>Gammaproteobacteria</taxon>
        <taxon>Nevskiales</taxon>
        <taxon>Nevskiaceae</taxon>
        <taxon>Sinimarinibacterium</taxon>
    </lineage>
</organism>
<dbReference type="SUPFAM" id="SSF56935">
    <property type="entry name" value="Porins"/>
    <property type="match status" value="1"/>
</dbReference>
<keyword evidence="3" id="KW-1185">Reference proteome</keyword>
<proteinExistence type="predicted"/>
<gene>
    <name evidence="2" type="ORF">ABSH63_13020</name>
</gene>
<accession>A0ABV2ACG6</accession>
<evidence type="ECO:0000313" key="2">
    <source>
        <dbReference type="EMBL" id="MES0874920.1"/>
    </source>
</evidence>
<dbReference type="RefSeq" id="WP_352890303.1">
    <property type="nucleotide sequence ID" value="NZ_JBEPIJ010000017.1"/>
</dbReference>
<dbReference type="InterPro" id="IPR021953">
    <property type="entry name" value="DUF3570"/>
</dbReference>
<feature type="chain" id="PRO_5047458112" evidence="1">
    <location>
        <begin position="34"/>
        <end position="401"/>
    </location>
</feature>
<dbReference type="EMBL" id="JBEPIJ010000017">
    <property type="protein sequence ID" value="MES0874920.1"/>
    <property type="molecule type" value="Genomic_DNA"/>
</dbReference>
<evidence type="ECO:0000256" key="1">
    <source>
        <dbReference type="SAM" id="SignalP"/>
    </source>
</evidence>
<dbReference type="Proteomes" id="UP001465331">
    <property type="component" value="Unassembled WGS sequence"/>
</dbReference>